<name>A0A5N6LI60_9ASTR</name>
<sequence length="163" mass="17649">MTRGGKRKQSSFGSFFSAESSGKFLANSSLFMIRVIIPARTAINSSVIRVASASTAGSISCEGRGGYGCLLGDILIITNTILVSAMIECRRHNAMTVETPKQDPLSSDDLAEDSDEDPEEDSDKDPHEDLEEDPVEESPEPKRQCLESDFIAGMTRDLAWADG</sequence>
<feature type="region of interest" description="Disordered" evidence="1">
    <location>
        <begin position="95"/>
        <end position="148"/>
    </location>
</feature>
<dbReference type="EMBL" id="SZYD01000481">
    <property type="protein sequence ID" value="KAD1787785.1"/>
    <property type="molecule type" value="Genomic_DNA"/>
</dbReference>
<evidence type="ECO:0000256" key="1">
    <source>
        <dbReference type="SAM" id="MobiDB-lite"/>
    </source>
</evidence>
<feature type="compositionally biased region" description="Acidic residues" evidence="1">
    <location>
        <begin position="109"/>
        <end position="138"/>
    </location>
</feature>
<keyword evidence="3" id="KW-1185">Reference proteome</keyword>
<protein>
    <submittedName>
        <fullName evidence="2">Uncharacterized protein</fullName>
    </submittedName>
</protein>
<evidence type="ECO:0000313" key="2">
    <source>
        <dbReference type="EMBL" id="KAD1787785.1"/>
    </source>
</evidence>
<proteinExistence type="predicted"/>
<gene>
    <name evidence="2" type="ORF">E3N88_42292</name>
</gene>
<accession>A0A5N6LI60</accession>
<dbReference type="AlphaFoldDB" id="A0A5N6LI60"/>
<reference evidence="2 3" key="1">
    <citation type="submission" date="2019-05" db="EMBL/GenBank/DDBJ databases">
        <title>Mikania micrantha, genome provides insights into the molecular mechanism of rapid growth.</title>
        <authorList>
            <person name="Liu B."/>
        </authorList>
    </citation>
    <scope>NUCLEOTIDE SEQUENCE [LARGE SCALE GENOMIC DNA]</scope>
    <source>
        <strain evidence="2">NLD-2019</strain>
        <tissue evidence="2">Leaf</tissue>
    </source>
</reference>
<dbReference type="Proteomes" id="UP000326396">
    <property type="component" value="Unassembled WGS sequence"/>
</dbReference>
<organism evidence="2 3">
    <name type="scientific">Mikania micrantha</name>
    <name type="common">bitter vine</name>
    <dbReference type="NCBI Taxonomy" id="192012"/>
    <lineage>
        <taxon>Eukaryota</taxon>
        <taxon>Viridiplantae</taxon>
        <taxon>Streptophyta</taxon>
        <taxon>Embryophyta</taxon>
        <taxon>Tracheophyta</taxon>
        <taxon>Spermatophyta</taxon>
        <taxon>Magnoliopsida</taxon>
        <taxon>eudicotyledons</taxon>
        <taxon>Gunneridae</taxon>
        <taxon>Pentapetalae</taxon>
        <taxon>asterids</taxon>
        <taxon>campanulids</taxon>
        <taxon>Asterales</taxon>
        <taxon>Asteraceae</taxon>
        <taxon>Asteroideae</taxon>
        <taxon>Heliantheae alliance</taxon>
        <taxon>Eupatorieae</taxon>
        <taxon>Mikania</taxon>
    </lineage>
</organism>
<comment type="caution">
    <text evidence="2">The sequence shown here is derived from an EMBL/GenBank/DDBJ whole genome shotgun (WGS) entry which is preliminary data.</text>
</comment>
<evidence type="ECO:0000313" key="3">
    <source>
        <dbReference type="Proteomes" id="UP000326396"/>
    </source>
</evidence>